<evidence type="ECO:0000313" key="3">
    <source>
        <dbReference type="Proteomes" id="UP001054837"/>
    </source>
</evidence>
<evidence type="ECO:0000313" key="2">
    <source>
        <dbReference type="EMBL" id="GIY03456.1"/>
    </source>
</evidence>
<dbReference type="EMBL" id="BPLQ01003810">
    <property type="protein sequence ID" value="GIY03456.1"/>
    <property type="molecule type" value="Genomic_DNA"/>
</dbReference>
<keyword evidence="3" id="KW-1185">Reference proteome</keyword>
<organism evidence="2 3">
    <name type="scientific">Caerostris darwini</name>
    <dbReference type="NCBI Taxonomy" id="1538125"/>
    <lineage>
        <taxon>Eukaryota</taxon>
        <taxon>Metazoa</taxon>
        <taxon>Ecdysozoa</taxon>
        <taxon>Arthropoda</taxon>
        <taxon>Chelicerata</taxon>
        <taxon>Arachnida</taxon>
        <taxon>Araneae</taxon>
        <taxon>Araneomorphae</taxon>
        <taxon>Entelegynae</taxon>
        <taxon>Araneoidea</taxon>
        <taxon>Araneidae</taxon>
        <taxon>Caerostris</taxon>
    </lineage>
</organism>
<gene>
    <name evidence="2" type="ORF">CDAR_28741</name>
</gene>
<proteinExistence type="predicted"/>
<sequence length="223" mass="25140">MILSPANSHASIRATRMKLIMTLQLPPFVACVQISNRDAEKKMQEEAIAEHLQAIADSQQELEKIAERVRLLGPCPIDNCHRHSQSTETDHNSTEDFILPSKRLTVKSDSTVSLDRPESPIETSNSFQELEKTEENIEMIPELPTPKLHPIMVWSANLDTQFLKEISEAFNDDLKISLSDRRNSSSISRKVNLVYQERKEIVAQPTLIVPETSHSLCTVTVAV</sequence>
<feature type="coiled-coil region" evidence="1">
    <location>
        <begin position="41"/>
        <end position="68"/>
    </location>
</feature>
<dbReference type="AlphaFoldDB" id="A0AAV4Q4L5"/>
<accession>A0AAV4Q4L5</accession>
<evidence type="ECO:0000256" key="1">
    <source>
        <dbReference type="SAM" id="Coils"/>
    </source>
</evidence>
<reference evidence="2 3" key="1">
    <citation type="submission" date="2021-06" db="EMBL/GenBank/DDBJ databases">
        <title>Caerostris darwini draft genome.</title>
        <authorList>
            <person name="Kono N."/>
            <person name="Arakawa K."/>
        </authorList>
    </citation>
    <scope>NUCLEOTIDE SEQUENCE [LARGE SCALE GENOMIC DNA]</scope>
</reference>
<evidence type="ECO:0008006" key="4">
    <source>
        <dbReference type="Google" id="ProtNLM"/>
    </source>
</evidence>
<dbReference type="Proteomes" id="UP001054837">
    <property type="component" value="Unassembled WGS sequence"/>
</dbReference>
<comment type="caution">
    <text evidence="2">The sequence shown here is derived from an EMBL/GenBank/DDBJ whole genome shotgun (WGS) entry which is preliminary data.</text>
</comment>
<protein>
    <recommendedName>
        <fullName evidence="4">Cellular-myelocytomatosis proto-oncogene</fullName>
    </recommendedName>
</protein>
<name>A0AAV4Q4L5_9ARAC</name>
<keyword evidence="1" id="KW-0175">Coiled coil</keyword>